<dbReference type="CDD" id="cd02316">
    <property type="entry name" value="VcASADH2_like_N"/>
    <property type="match status" value="1"/>
</dbReference>
<feature type="binding site" evidence="15">
    <location>
        <position position="172"/>
    </location>
    <ligand>
        <name>substrate</name>
    </ligand>
</feature>
<evidence type="ECO:0000256" key="2">
    <source>
        <dbReference type="ARBA" id="ARBA00005076"/>
    </source>
</evidence>
<evidence type="ECO:0000256" key="4">
    <source>
        <dbReference type="ARBA" id="ARBA00010584"/>
    </source>
</evidence>
<evidence type="ECO:0000256" key="6">
    <source>
        <dbReference type="ARBA" id="ARBA00013120"/>
    </source>
</evidence>
<feature type="binding site" evidence="15">
    <location>
        <position position="252"/>
    </location>
    <ligand>
        <name>substrate</name>
    </ligand>
</feature>
<dbReference type="Pfam" id="PF02774">
    <property type="entry name" value="Semialdhyde_dhC"/>
    <property type="match status" value="1"/>
</dbReference>
<dbReference type="EC" id="1.2.1.11" evidence="6 15"/>
<dbReference type="RefSeq" id="WP_307281630.1">
    <property type="nucleotide sequence ID" value="NZ_JAUSVX010000016.1"/>
</dbReference>
<keyword evidence="18" id="KW-1185">Reference proteome</keyword>
<evidence type="ECO:0000256" key="3">
    <source>
        <dbReference type="ARBA" id="ARBA00005097"/>
    </source>
</evidence>
<reference evidence="17 18" key="1">
    <citation type="submission" date="2023-07" db="EMBL/GenBank/DDBJ databases">
        <title>Genomic Encyclopedia of Type Strains, Phase IV (KMG-IV): sequencing the most valuable type-strain genomes for metagenomic binning, comparative biology and taxonomic classification.</title>
        <authorList>
            <person name="Goeker M."/>
        </authorList>
    </citation>
    <scope>NUCLEOTIDE SEQUENCE [LARGE SCALE GENOMIC DNA]</scope>
    <source>
        <strain evidence="17 18">DSM 19619</strain>
    </source>
</reference>
<evidence type="ECO:0000256" key="15">
    <source>
        <dbReference type="HAMAP-Rule" id="MF_02121"/>
    </source>
</evidence>
<dbReference type="SUPFAM" id="SSF51735">
    <property type="entry name" value="NAD(P)-binding Rossmann-fold domains"/>
    <property type="match status" value="1"/>
</dbReference>
<keyword evidence="8 15" id="KW-0791">Threonine biosynthesis</keyword>
<dbReference type="NCBIfam" id="TIGR01296">
    <property type="entry name" value="asd_B"/>
    <property type="match status" value="1"/>
</dbReference>
<proteinExistence type="inferred from homology"/>
<sequence length="352" mass="36467">MLDLSNPSLAASRPAGAASPVVAIVGATGAVGVELLKCLEARGFPLGALRLLASARSAGRTLPFRGRDIVIEELTEASFAGVDLALFSAGSGISKRYAPIAVAAGAVVVDNSSAFRMDPAVPLVVPEVNGAALAQHRGILANPNCVAAIATVALAPLHRAHPIRRLSLATYQAASGAGAAAMEELRASTAAYLRGEPYAPTVLPHPYAFNLFSHNADIDPASGYNGEELKVVAETRRILDAPGLPIGITCVRVPVLRAHAMAINIEFDAVVTPEEARERLAAAPGLRLVDDRSANHFPMPSEASGRDEVLVGRIRTDIGDPSGRTLALFVVGDQLLKGAALNAVQIAEALRA</sequence>
<evidence type="ECO:0000256" key="11">
    <source>
        <dbReference type="ARBA" id="ARBA00023002"/>
    </source>
</evidence>
<dbReference type="Gene3D" id="3.40.50.720">
    <property type="entry name" value="NAD(P)-binding Rossmann-like Domain"/>
    <property type="match status" value="1"/>
</dbReference>
<feature type="binding site" evidence="15">
    <location>
        <begin position="175"/>
        <end position="176"/>
    </location>
    <ligand>
        <name>NADP(+)</name>
        <dbReference type="ChEBI" id="CHEBI:58349"/>
    </ligand>
</feature>
<dbReference type="SMART" id="SM00859">
    <property type="entry name" value="Semialdhyde_dh"/>
    <property type="match status" value="1"/>
</dbReference>
<gene>
    <name evidence="15" type="primary">asd</name>
    <name evidence="17" type="ORF">QO011_006443</name>
</gene>
<comment type="caution">
    <text evidence="17">The sequence shown here is derived from an EMBL/GenBank/DDBJ whole genome shotgun (WGS) entry which is preliminary data.</text>
</comment>
<feature type="active site" description="Acyl-thioester intermediate" evidence="15">
    <location>
        <position position="145"/>
    </location>
</feature>
<evidence type="ECO:0000256" key="14">
    <source>
        <dbReference type="ARBA" id="ARBA00047891"/>
    </source>
</evidence>
<comment type="pathway">
    <text evidence="3 15">Amino-acid biosynthesis; L-threonine biosynthesis; L-threonine from L-aspartate: step 2/5.</text>
</comment>
<dbReference type="SUPFAM" id="SSF55347">
    <property type="entry name" value="Glyceraldehyde-3-phosphate dehydrogenase-like, C-terminal domain"/>
    <property type="match status" value="1"/>
</dbReference>
<feature type="binding site" evidence="15">
    <location>
        <position position="116"/>
    </location>
    <ligand>
        <name>phosphate</name>
        <dbReference type="ChEBI" id="CHEBI:43474"/>
    </ligand>
</feature>
<keyword evidence="11 15" id="KW-0560">Oxidoreductase</keyword>
<dbReference type="Proteomes" id="UP001242480">
    <property type="component" value="Unassembled WGS sequence"/>
</dbReference>
<feature type="binding site" evidence="15">
    <location>
        <begin position="56"/>
        <end position="57"/>
    </location>
    <ligand>
        <name>NADP(+)</name>
        <dbReference type="ChEBI" id="CHEBI:58349"/>
    </ligand>
</feature>
<dbReference type="InterPro" id="IPR005986">
    <property type="entry name" value="Asp_semialdehyde_DH_beta"/>
</dbReference>
<comment type="similarity">
    <text evidence="4 15">Belongs to the aspartate-semialdehyde dehydrogenase family.</text>
</comment>
<dbReference type="InterPro" id="IPR000534">
    <property type="entry name" value="Semialdehyde_DH_NAD-bd"/>
</dbReference>
<dbReference type="InterPro" id="IPR036291">
    <property type="entry name" value="NAD(P)-bd_dom_sf"/>
</dbReference>
<keyword evidence="9 15" id="KW-0521">NADP</keyword>
<dbReference type="Pfam" id="PF01118">
    <property type="entry name" value="Semialdhyde_dh"/>
    <property type="match status" value="1"/>
</dbReference>
<dbReference type="PIRSF" id="PIRSF000148">
    <property type="entry name" value="ASA_dh"/>
    <property type="match status" value="1"/>
</dbReference>
<keyword evidence="12 15" id="KW-0457">Lysine biosynthesis</keyword>
<dbReference type="InterPro" id="IPR012080">
    <property type="entry name" value="Asp_semialdehyde_DH"/>
</dbReference>
<evidence type="ECO:0000256" key="5">
    <source>
        <dbReference type="ARBA" id="ARBA00011738"/>
    </source>
</evidence>
<comment type="catalytic activity">
    <reaction evidence="14 15">
        <text>L-aspartate 4-semialdehyde + phosphate + NADP(+) = 4-phospho-L-aspartate + NADPH + H(+)</text>
        <dbReference type="Rhea" id="RHEA:24284"/>
        <dbReference type="ChEBI" id="CHEBI:15378"/>
        <dbReference type="ChEBI" id="CHEBI:43474"/>
        <dbReference type="ChEBI" id="CHEBI:57535"/>
        <dbReference type="ChEBI" id="CHEBI:57783"/>
        <dbReference type="ChEBI" id="CHEBI:58349"/>
        <dbReference type="ChEBI" id="CHEBI:537519"/>
        <dbReference type="EC" id="1.2.1.11"/>
    </reaction>
</comment>
<feature type="binding site" evidence="15">
    <location>
        <begin position="28"/>
        <end position="31"/>
    </location>
    <ligand>
        <name>NADP(+)</name>
        <dbReference type="ChEBI" id="CHEBI:58349"/>
    </ligand>
</feature>
<keyword evidence="10 15" id="KW-0220">Diaminopimelate biosynthesis</keyword>
<evidence type="ECO:0000256" key="7">
    <source>
        <dbReference type="ARBA" id="ARBA00022605"/>
    </source>
</evidence>
<evidence type="ECO:0000256" key="10">
    <source>
        <dbReference type="ARBA" id="ARBA00022915"/>
    </source>
</evidence>
<comment type="pathway">
    <text evidence="1 15">Amino-acid biosynthesis; L-methionine biosynthesis via de novo pathway; L-homoserine from L-aspartate: step 2/3.</text>
</comment>
<keyword evidence="13 15" id="KW-0486">Methionine biosynthesis</keyword>
<evidence type="ECO:0000256" key="13">
    <source>
        <dbReference type="ARBA" id="ARBA00023167"/>
    </source>
</evidence>
<comment type="function">
    <text evidence="15">Catalyzes the NADPH-dependent formation of L-aspartate-semialdehyde (L-ASA) by the reductive dephosphorylation of L-aspartyl-4-phosphate.</text>
</comment>
<dbReference type="EMBL" id="JAUSVX010000016">
    <property type="protein sequence ID" value="MDQ0473407.1"/>
    <property type="molecule type" value="Genomic_DNA"/>
</dbReference>
<evidence type="ECO:0000256" key="8">
    <source>
        <dbReference type="ARBA" id="ARBA00022697"/>
    </source>
</evidence>
<feature type="domain" description="Semialdehyde dehydrogenase NAD-binding" evidence="16">
    <location>
        <begin position="21"/>
        <end position="136"/>
    </location>
</feature>
<organism evidence="17 18">
    <name type="scientific">Labrys wisconsinensis</name>
    <dbReference type="NCBI Taxonomy" id="425677"/>
    <lineage>
        <taxon>Bacteria</taxon>
        <taxon>Pseudomonadati</taxon>
        <taxon>Pseudomonadota</taxon>
        <taxon>Alphaproteobacteria</taxon>
        <taxon>Hyphomicrobiales</taxon>
        <taxon>Xanthobacteraceae</taxon>
        <taxon>Labrys</taxon>
    </lineage>
</organism>
<evidence type="ECO:0000256" key="12">
    <source>
        <dbReference type="ARBA" id="ARBA00023154"/>
    </source>
</evidence>
<feature type="binding site" evidence="15">
    <location>
        <position position="334"/>
    </location>
    <ligand>
        <name>NADP(+)</name>
        <dbReference type="ChEBI" id="CHEBI:58349"/>
    </ligand>
</feature>
<dbReference type="Gene3D" id="3.30.360.10">
    <property type="entry name" value="Dihydrodipicolinate Reductase, domain 2"/>
    <property type="match status" value="1"/>
</dbReference>
<dbReference type="InterPro" id="IPR012280">
    <property type="entry name" value="Semialdhyde_DH_dimer_dom"/>
</dbReference>
<protein>
    <recommendedName>
        <fullName evidence="6 15">Aspartate-semialdehyde dehydrogenase</fullName>
        <shortName evidence="15">ASA dehydrogenase</shortName>
        <shortName evidence="15">ASADH</shortName>
        <ecNumber evidence="6 15">1.2.1.11</ecNumber>
    </recommendedName>
    <alternativeName>
        <fullName evidence="15">Aspartate-beta-semialdehyde dehydrogenase</fullName>
    </alternativeName>
</protein>
<dbReference type="HAMAP" id="MF_02121">
    <property type="entry name" value="ASADH"/>
    <property type="match status" value="1"/>
</dbReference>
<comment type="pathway">
    <text evidence="2 15">Amino-acid biosynthesis; L-lysine biosynthesis via DAP pathway; (S)-tetrahydrodipicolinate from L-aspartate: step 2/4.</text>
</comment>
<dbReference type="CDD" id="cd18131">
    <property type="entry name" value="ASADH_C_bac_euk_like"/>
    <property type="match status" value="1"/>
</dbReference>
<evidence type="ECO:0000259" key="16">
    <source>
        <dbReference type="SMART" id="SM00859"/>
    </source>
</evidence>
<dbReference type="GO" id="GO:0004073">
    <property type="term" value="F:aspartate-semialdehyde dehydrogenase activity"/>
    <property type="evidence" value="ECO:0007669"/>
    <property type="project" value="UniProtKB-EC"/>
</dbReference>
<keyword evidence="7 15" id="KW-0028">Amino-acid biosynthesis</keyword>
<evidence type="ECO:0000313" key="18">
    <source>
        <dbReference type="Proteomes" id="UP001242480"/>
    </source>
</evidence>
<dbReference type="PANTHER" id="PTHR46278">
    <property type="entry name" value="DEHYDROGENASE, PUTATIVE-RELATED"/>
    <property type="match status" value="1"/>
</dbReference>
<comment type="caution">
    <text evidence="15">Lacks conserved residue(s) required for the propagation of feature annotation.</text>
</comment>
<evidence type="ECO:0000256" key="9">
    <source>
        <dbReference type="ARBA" id="ARBA00022857"/>
    </source>
</evidence>
<name>A0ABU0JGJ1_9HYPH</name>
<dbReference type="NCBIfam" id="NF011456">
    <property type="entry name" value="PRK14874.1"/>
    <property type="match status" value="1"/>
</dbReference>
<comment type="subunit">
    <text evidence="5 15">Homodimer.</text>
</comment>
<feature type="active site" description="Proton acceptor" evidence="15">
    <location>
        <position position="259"/>
    </location>
</feature>
<evidence type="ECO:0000313" key="17">
    <source>
        <dbReference type="EMBL" id="MDQ0473407.1"/>
    </source>
</evidence>
<evidence type="ECO:0000256" key="1">
    <source>
        <dbReference type="ARBA" id="ARBA00005021"/>
    </source>
</evidence>
<dbReference type="PANTHER" id="PTHR46278:SF2">
    <property type="entry name" value="ASPARTATE-SEMIALDEHYDE DEHYDROGENASE"/>
    <property type="match status" value="1"/>
</dbReference>
<accession>A0ABU0JGJ1</accession>